<feature type="compositionally biased region" description="Pro residues" evidence="9">
    <location>
        <begin position="264"/>
        <end position="282"/>
    </location>
</feature>
<evidence type="ECO:0000313" key="11">
    <source>
        <dbReference type="EMBL" id="KAF9146429.1"/>
    </source>
</evidence>
<dbReference type="InterPro" id="IPR012340">
    <property type="entry name" value="NA-bd_OB-fold"/>
</dbReference>
<keyword evidence="8" id="KW-0175">Coiled coil</keyword>
<evidence type="ECO:0000256" key="5">
    <source>
        <dbReference type="ARBA" id="ARBA00022895"/>
    </source>
</evidence>
<evidence type="ECO:0000256" key="1">
    <source>
        <dbReference type="ARBA" id="ARBA00004123"/>
    </source>
</evidence>
<dbReference type="Proteomes" id="UP000748756">
    <property type="component" value="Unassembled WGS sequence"/>
</dbReference>
<evidence type="ECO:0000256" key="6">
    <source>
        <dbReference type="ARBA" id="ARBA00023125"/>
    </source>
</evidence>
<proteinExistence type="inferred from homology"/>
<dbReference type="Gene3D" id="2.40.50.140">
    <property type="entry name" value="Nucleic acid-binding proteins"/>
    <property type="match status" value="1"/>
</dbReference>
<feature type="compositionally biased region" description="Low complexity" evidence="9">
    <location>
        <begin position="302"/>
        <end position="311"/>
    </location>
</feature>
<feature type="non-terminal residue" evidence="11">
    <location>
        <position position="484"/>
    </location>
</feature>
<comment type="subcellular location">
    <subcellularLocation>
        <location evidence="2">Chromosome</location>
        <location evidence="2">Telomere</location>
    </subcellularLocation>
    <subcellularLocation>
        <location evidence="1">Nucleus</location>
    </subcellularLocation>
</comment>
<protein>
    <recommendedName>
        <fullName evidence="10">Protection of telomeres protein 1 ssDNA-binding domain-containing protein</fullName>
    </recommendedName>
</protein>
<evidence type="ECO:0000256" key="4">
    <source>
        <dbReference type="ARBA" id="ARBA00022454"/>
    </source>
</evidence>
<evidence type="ECO:0000256" key="2">
    <source>
        <dbReference type="ARBA" id="ARBA00004574"/>
    </source>
</evidence>
<feature type="domain" description="Protection of telomeres protein 1 ssDNA-binding" evidence="10">
    <location>
        <begin position="79"/>
        <end position="166"/>
    </location>
</feature>
<dbReference type="GO" id="GO:0043047">
    <property type="term" value="F:single-stranded telomeric DNA binding"/>
    <property type="evidence" value="ECO:0007669"/>
    <property type="project" value="InterPro"/>
</dbReference>
<reference evidence="11" key="1">
    <citation type="journal article" date="2020" name="Fungal Divers.">
        <title>Resolving the Mortierellaceae phylogeny through synthesis of multi-gene phylogenetics and phylogenomics.</title>
        <authorList>
            <person name="Vandepol N."/>
            <person name="Liber J."/>
            <person name="Desiro A."/>
            <person name="Na H."/>
            <person name="Kennedy M."/>
            <person name="Barry K."/>
            <person name="Grigoriev I.V."/>
            <person name="Miller A.N."/>
            <person name="O'Donnell K."/>
            <person name="Stajich J.E."/>
            <person name="Bonito G."/>
        </authorList>
    </citation>
    <scope>NUCLEOTIDE SEQUENCE</scope>
    <source>
        <strain evidence="11">NRRL 6426</strain>
    </source>
</reference>
<comment type="similarity">
    <text evidence="3">Belongs to the telombin family.</text>
</comment>
<organism evidence="11 12">
    <name type="scientific">Linnemannia schmuckeri</name>
    <dbReference type="NCBI Taxonomy" id="64567"/>
    <lineage>
        <taxon>Eukaryota</taxon>
        <taxon>Fungi</taxon>
        <taxon>Fungi incertae sedis</taxon>
        <taxon>Mucoromycota</taxon>
        <taxon>Mortierellomycotina</taxon>
        <taxon>Mortierellomycetes</taxon>
        <taxon>Mortierellales</taxon>
        <taxon>Mortierellaceae</taxon>
        <taxon>Linnemannia</taxon>
    </lineage>
</organism>
<evidence type="ECO:0000259" key="10">
    <source>
        <dbReference type="Pfam" id="PF16686"/>
    </source>
</evidence>
<dbReference type="GO" id="GO:0005634">
    <property type="term" value="C:nucleus"/>
    <property type="evidence" value="ECO:0007669"/>
    <property type="project" value="UniProtKB-SubCell"/>
</dbReference>
<evidence type="ECO:0000313" key="12">
    <source>
        <dbReference type="Proteomes" id="UP000748756"/>
    </source>
</evidence>
<evidence type="ECO:0000256" key="3">
    <source>
        <dbReference type="ARBA" id="ARBA00008442"/>
    </source>
</evidence>
<evidence type="ECO:0000256" key="8">
    <source>
        <dbReference type="SAM" id="Coils"/>
    </source>
</evidence>
<keyword evidence="7" id="KW-0539">Nucleus</keyword>
<feature type="compositionally biased region" description="Pro residues" evidence="9">
    <location>
        <begin position="326"/>
        <end position="336"/>
    </location>
</feature>
<keyword evidence="6" id="KW-0238">DNA-binding</keyword>
<evidence type="ECO:0000256" key="9">
    <source>
        <dbReference type="SAM" id="MobiDB-lite"/>
    </source>
</evidence>
<dbReference type="InterPro" id="IPR032042">
    <property type="entry name" value="POT1PC"/>
</dbReference>
<dbReference type="Pfam" id="PF16686">
    <property type="entry name" value="POT1PC"/>
    <property type="match status" value="1"/>
</dbReference>
<keyword evidence="5" id="KW-0779">Telomere</keyword>
<keyword evidence="4" id="KW-0158">Chromosome</keyword>
<evidence type="ECO:0000256" key="7">
    <source>
        <dbReference type="ARBA" id="ARBA00023242"/>
    </source>
</evidence>
<dbReference type="AlphaFoldDB" id="A0A9P5RSG3"/>
<name>A0A9P5RSG3_9FUNG</name>
<accession>A0A9P5RSG3</accession>
<dbReference type="EMBL" id="JAAAUQ010000908">
    <property type="protein sequence ID" value="KAF9146429.1"/>
    <property type="molecule type" value="Genomic_DNA"/>
</dbReference>
<feature type="region of interest" description="Disordered" evidence="9">
    <location>
        <begin position="186"/>
        <end position="345"/>
    </location>
</feature>
<feature type="region of interest" description="Disordered" evidence="9">
    <location>
        <begin position="454"/>
        <end position="484"/>
    </location>
</feature>
<comment type="caution">
    <text evidence="11">The sequence shown here is derived from an EMBL/GenBank/DDBJ whole genome shotgun (WGS) entry which is preliminary data.</text>
</comment>
<dbReference type="GO" id="GO:0000781">
    <property type="term" value="C:chromosome, telomeric region"/>
    <property type="evidence" value="ECO:0007669"/>
    <property type="project" value="UniProtKB-SubCell"/>
</dbReference>
<gene>
    <name evidence="11" type="ORF">BG015_011593</name>
</gene>
<feature type="compositionally biased region" description="Polar residues" evidence="9">
    <location>
        <begin position="239"/>
        <end position="263"/>
    </location>
</feature>
<dbReference type="OrthoDB" id="2186770at2759"/>
<keyword evidence="12" id="KW-1185">Reference proteome</keyword>
<sequence length="484" mass="53740">MTNSQPETPSFLSQFKPAIPFGEKKLRTTSQLEQDKFCDYVGEVRYYKVEDGWYGKNPKAVMVLTDYTEHDLLPFQDAKGRPIGKASIITTLWDEHCATAEQKDIKAGDFVYLKNLLPKVGRNDTIELNMRGYRGRGYREMHPIVKLEPNNFRVKQLQIRKAKYEQHLIALEEEEEERTRQNIIQTSQDAEGDSNEPLPERQPSHTFKPNRLESGSTSIQPQPKPQPSPTLRPIKLESGSVSTQLERSPTPRPSNQKLESVSSQPPPQPQPTPTPTPTPGPTDFPGLGQRLGTVSDQPPPQSTLTLTPGSTHFPGLGQRLVNVSGQPPPQPKPTPTPETKSTTSRKLGLPVPYKVVIPPTSRLSVGASSSTTSVAIEITRMTQAYPQDIQPVVHTPLKREPSFFVEGDKKEGKELDQILLVKFPRASSAVVATTSITRSTLDIQPDVETFIKRESSPAVKRESSPSIKRESSPVVKRESSPLVA</sequence>
<feature type="coiled-coil region" evidence="8">
    <location>
        <begin position="154"/>
        <end position="181"/>
    </location>
</feature>